<accession>A0A7U3ZNS5</accession>
<keyword evidence="3" id="KW-1133">Transmembrane helix</keyword>
<keyword evidence="1" id="KW-0175">Coiled coil</keyword>
<evidence type="ECO:0000256" key="2">
    <source>
        <dbReference type="SAM" id="MobiDB-lite"/>
    </source>
</evidence>
<name>A0A7U3ZNS5_RUNSL</name>
<feature type="transmembrane region" description="Helical" evidence="3">
    <location>
        <begin position="157"/>
        <end position="175"/>
    </location>
</feature>
<proteinExistence type="predicted"/>
<feature type="transmembrane region" description="Helical" evidence="3">
    <location>
        <begin position="281"/>
        <end position="308"/>
    </location>
</feature>
<feature type="transmembrane region" description="Helical" evidence="3">
    <location>
        <begin position="118"/>
        <end position="145"/>
    </location>
</feature>
<dbReference type="Proteomes" id="UP000000493">
    <property type="component" value="Chromosome"/>
</dbReference>
<dbReference type="AlphaFoldDB" id="A0A7U3ZNS5"/>
<dbReference type="KEGG" id="rsi:Runsl_4169"/>
<feature type="transmembrane region" description="Helical" evidence="3">
    <location>
        <begin position="196"/>
        <end position="216"/>
    </location>
</feature>
<gene>
    <name evidence="4" type="ordered locus">Runsl_4169</name>
</gene>
<keyword evidence="5" id="KW-1185">Reference proteome</keyword>
<feature type="coiled-coil region" evidence="1">
    <location>
        <begin position="90"/>
        <end position="117"/>
    </location>
</feature>
<sequence length="475" mass="54865">MQETNKDHTEEPDFQHGYHSGIEGSENRNPYESYLSSQIHYNWLAQRIDDRRNDIQRIDKEIEETAVKRKTAYDRLQEFVQRVIKATKRVTELTAQRDAVDAETEALRNRRKETQSEYSLLAGFFFFFAGAAFVFGDLIISHEIVAYALNIRNNNEAWAFAIGLAMISILLKPAYDRLIEKPYVDQHTQQSRTRYAWFKVGLAIFAIITLGILGWFRYEAYRTDKLKEAINKSVKNLQLGATPLDPNSTITPQEQQALLQKIEQQILRSDELNLGLVNSPWALASFVLSGILFALAGAVSLGMALPVLQNFWYRWLQIDPRLWRLSRRRRKLNKQLQEADKELAEETTQKDILEHELQQYQTLDDLRAERTKMRNDLDELIESTRLAQTDSRIASFNDGYAKGEIAREMMNEEEFTQFRNSMLNTHNLAVKASSSADRSMNYGNGNNGNGKRTNGLRPHQMIRKMITDGLDGEKE</sequence>
<evidence type="ECO:0000256" key="3">
    <source>
        <dbReference type="SAM" id="Phobius"/>
    </source>
</evidence>
<keyword evidence="3" id="KW-0812">Transmembrane</keyword>
<evidence type="ECO:0000313" key="5">
    <source>
        <dbReference type="Proteomes" id="UP000000493"/>
    </source>
</evidence>
<feature type="compositionally biased region" description="Basic and acidic residues" evidence="2">
    <location>
        <begin position="1"/>
        <end position="16"/>
    </location>
</feature>
<protein>
    <recommendedName>
        <fullName evidence="6">DUF4407 domain-containing protein</fullName>
    </recommendedName>
</protein>
<dbReference type="EMBL" id="CP002859">
    <property type="protein sequence ID" value="AEI50513.1"/>
    <property type="molecule type" value="Genomic_DNA"/>
</dbReference>
<feature type="region of interest" description="Disordered" evidence="2">
    <location>
        <begin position="435"/>
        <end position="459"/>
    </location>
</feature>
<reference evidence="5" key="1">
    <citation type="submission" date="2011-06" db="EMBL/GenBank/DDBJ databases">
        <title>The complete genome of chromosome of Runella slithyformis DSM 19594.</title>
        <authorList>
            <consortium name="US DOE Joint Genome Institute (JGI-PGF)"/>
            <person name="Lucas S."/>
            <person name="Han J."/>
            <person name="Lapidus A."/>
            <person name="Bruce D."/>
            <person name="Goodwin L."/>
            <person name="Pitluck S."/>
            <person name="Peters L."/>
            <person name="Kyrpides N."/>
            <person name="Mavromatis K."/>
            <person name="Ivanova N."/>
            <person name="Ovchinnikova G."/>
            <person name="Zhang X."/>
            <person name="Misra M."/>
            <person name="Detter J.C."/>
            <person name="Tapia R."/>
            <person name="Han C."/>
            <person name="Land M."/>
            <person name="Hauser L."/>
            <person name="Markowitz V."/>
            <person name="Cheng J.-F."/>
            <person name="Hugenholtz P."/>
            <person name="Woyke T."/>
            <person name="Wu D."/>
            <person name="Tindall B."/>
            <person name="Faehrich R."/>
            <person name="Brambilla E."/>
            <person name="Klenk H.-P."/>
            <person name="Eisen J.A."/>
        </authorList>
    </citation>
    <scope>NUCLEOTIDE SEQUENCE [LARGE SCALE GENOMIC DNA]</scope>
    <source>
        <strain evidence="5">ATCC 29530 / DSM 19594 / LMG 11500 / NCIMB 11436 / LSU 4</strain>
    </source>
</reference>
<feature type="region of interest" description="Disordered" evidence="2">
    <location>
        <begin position="1"/>
        <end position="29"/>
    </location>
</feature>
<evidence type="ECO:0008006" key="6">
    <source>
        <dbReference type="Google" id="ProtNLM"/>
    </source>
</evidence>
<organism evidence="4 5">
    <name type="scientific">Runella slithyformis (strain ATCC 29530 / DSM 19594 / LMG 11500 / NCIMB 11436 / LSU 4)</name>
    <dbReference type="NCBI Taxonomy" id="761193"/>
    <lineage>
        <taxon>Bacteria</taxon>
        <taxon>Pseudomonadati</taxon>
        <taxon>Bacteroidota</taxon>
        <taxon>Cytophagia</taxon>
        <taxon>Cytophagales</taxon>
        <taxon>Spirosomataceae</taxon>
        <taxon>Runella</taxon>
    </lineage>
</organism>
<evidence type="ECO:0000313" key="4">
    <source>
        <dbReference type="EMBL" id="AEI50513.1"/>
    </source>
</evidence>
<feature type="coiled-coil region" evidence="1">
    <location>
        <begin position="322"/>
        <end position="383"/>
    </location>
</feature>
<keyword evidence="3" id="KW-0472">Membrane</keyword>
<evidence type="ECO:0000256" key="1">
    <source>
        <dbReference type="SAM" id="Coils"/>
    </source>
</evidence>
<dbReference type="RefSeq" id="WP_013929810.1">
    <property type="nucleotide sequence ID" value="NC_015703.1"/>
</dbReference>
<reference evidence="4 5" key="2">
    <citation type="journal article" date="2012" name="Stand. Genomic Sci.">
        <title>Complete genome sequence of the aquatic bacterium Runella slithyformis type strain (LSU 4(T)).</title>
        <authorList>
            <person name="Copeland A."/>
            <person name="Zhang X."/>
            <person name="Misra M."/>
            <person name="Lapidus A."/>
            <person name="Nolan M."/>
            <person name="Lucas S."/>
            <person name="Deshpande S."/>
            <person name="Cheng J.F."/>
            <person name="Tapia R."/>
            <person name="Goodwin L.A."/>
            <person name="Pitluck S."/>
            <person name="Liolios K."/>
            <person name="Pagani I."/>
            <person name="Ivanova N."/>
            <person name="Mikhailova N."/>
            <person name="Pati A."/>
            <person name="Chen A."/>
            <person name="Palaniappan K."/>
            <person name="Land M."/>
            <person name="Hauser L."/>
            <person name="Pan C."/>
            <person name="Jeffries C.D."/>
            <person name="Detter J.C."/>
            <person name="Brambilla E.M."/>
            <person name="Rohde M."/>
            <person name="Djao O.D."/>
            <person name="Goker M."/>
            <person name="Sikorski J."/>
            <person name="Tindall B.J."/>
            <person name="Woyke T."/>
            <person name="Bristow J."/>
            <person name="Eisen J.A."/>
            <person name="Markowitz V."/>
            <person name="Hugenholtz P."/>
            <person name="Kyrpides N.C."/>
            <person name="Klenk H.P."/>
            <person name="Mavromatis K."/>
        </authorList>
    </citation>
    <scope>NUCLEOTIDE SEQUENCE [LARGE SCALE GENOMIC DNA]</scope>
    <source>
        <strain evidence="5">ATCC 29530 / DSM 19594 / LMG 11500 / NCIMB 11436 / LSU 4</strain>
    </source>
</reference>